<evidence type="ECO:0000313" key="2">
    <source>
        <dbReference type="EMBL" id="QHT75427.1"/>
    </source>
</evidence>
<sequence length="219" mass="25535">MDRSEENQFQPKIVCNKGNVLLSEIRIPSTNANVFNLQFELNNLDTSKVNCDLLLTPQLYNLLEKVNVDLIDKIHILDASTTMNNEETDICIILKNIAKIFGIKHKYILFRATKYLNKLNNSITYYNKDLIYEHKDLIDDYLKLLNLDNNNYEALTFNFGKTIITLNNDNNEKCVSLKFSIDFQITMTDDIPNYMTNIIGLMFKKMFHNVKLFIETLNS</sequence>
<organism evidence="2">
    <name type="scientific">viral metagenome</name>
    <dbReference type="NCBI Taxonomy" id="1070528"/>
    <lineage>
        <taxon>unclassified sequences</taxon>
        <taxon>metagenomes</taxon>
        <taxon>organismal metagenomes</taxon>
    </lineage>
</organism>
<dbReference type="EMBL" id="MN739535">
    <property type="protein sequence ID" value="QHT11569.1"/>
    <property type="molecule type" value="Genomic_DNA"/>
</dbReference>
<protein>
    <submittedName>
        <fullName evidence="2">Uncharacterized protein</fullName>
    </submittedName>
</protein>
<dbReference type="AlphaFoldDB" id="A0A6C0H4U1"/>
<accession>A0A6C0H4U1</accession>
<proteinExistence type="predicted"/>
<evidence type="ECO:0000313" key="1">
    <source>
        <dbReference type="EMBL" id="QHT11569.1"/>
    </source>
</evidence>
<name>A0A6C0H4U1_9ZZZZ</name>
<reference evidence="2" key="1">
    <citation type="journal article" date="2020" name="Nature">
        <title>Giant virus diversity and host interactions through global metagenomics.</title>
        <authorList>
            <person name="Schulz F."/>
            <person name="Roux S."/>
            <person name="Paez-Espino D."/>
            <person name="Jungbluth S."/>
            <person name="Walsh D.A."/>
            <person name="Denef V.J."/>
            <person name="McMahon K.D."/>
            <person name="Konstantinidis K.T."/>
            <person name="Eloe-Fadrosh E.A."/>
            <person name="Kyrpides N.C."/>
            <person name="Woyke T."/>
        </authorList>
    </citation>
    <scope>NUCLEOTIDE SEQUENCE</scope>
    <source>
        <strain evidence="1">GVMAG-M-3300023174-116</strain>
        <strain evidence="2">GVMAG-M-3300023179-63</strain>
    </source>
</reference>
<dbReference type="EMBL" id="MN739871">
    <property type="protein sequence ID" value="QHT75427.1"/>
    <property type="molecule type" value="Genomic_DNA"/>
</dbReference>